<keyword evidence="6 8" id="KW-0326">Glycosidase</keyword>
<keyword evidence="9" id="KW-1185">Reference proteome</keyword>
<name>D5RTZ8_9PROT</name>
<comment type="catalytic activity">
    <reaction evidence="1">
        <text>Endohydrolysis of (1-&gt;4)-beta-D-glucosidic linkages in cellulose, lichenin and cereal beta-D-glucans.</text>
        <dbReference type="EC" id="3.2.1.4"/>
    </reaction>
</comment>
<dbReference type="Gene3D" id="1.50.10.10">
    <property type="match status" value="1"/>
</dbReference>
<protein>
    <recommendedName>
        <fullName evidence="3">cellulase</fullName>
        <ecNumber evidence="3">3.2.1.4</ecNumber>
    </recommendedName>
</protein>
<evidence type="ECO:0000256" key="3">
    <source>
        <dbReference type="ARBA" id="ARBA00012601"/>
    </source>
</evidence>
<gene>
    <name evidence="8" type="ORF">HMPREF0731_4560</name>
</gene>
<dbReference type="InterPro" id="IPR012341">
    <property type="entry name" value="6hp_glycosidase-like_sf"/>
</dbReference>
<evidence type="ECO:0000313" key="9">
    <source>
        <dbReference type="Proteomes" id="UP000005324"/>
    </source>
</evidence>
<dbReference type="GO" id="GO:0008810">
    <property type="term" value="F:cellulase activity"/>
    <property type="evidence" value="ECO:0007669"/>
    <property type="project" value="UniProtKB-EC"/>
</dbReference>
<evidence type="ECO:0000256" key="4">
    <source>
        <dbReference type="ARBA" id="ARBA00022801"/>
    </source>
</evidence>
<keyword evidence="4 8" id="KW-0378">Hydrolase</keyword>
<reference evidence="8 9" key="1">
    <citation type="submission" date="2010-04" db="EMBL/GenBank/DDBJ databases">
        <authorList>
            <person name="Qin X."/>
            <person name="Bachman B."/>
            <person name="Battles P."/>
            <person name="Bell A."/>
            <person name="Bess C."/>
            <person name="Bickham C."/>
            <person name="Chaboub L."/>
            <person name="Chen D."/>
            <person name="Coyle M."/>
            <person name="Deiros D.R."/>
            <person name="Dinh H."/>
            <person name="Forbes L."/>
            <person name="Fowler G."/>
            <person name="Francisco L."/>
            <person name="Fu Q."/>
            <person name="Gubbala S."/>
            <person name="Hale W."/>
            <person name="Han Y."/>
            <person name="Hemphill L."/>
            <person name="Highlander S.K."/>
            <person name="Hirani K."/>
            <person name="Hogues M."/>
            <person name="Jackson L."/>
            <person name="Jakkamsetti A."/>
            <person name="Javaid M."/>
            <person name="Jiang H."/>
            <person name="Korchina V."/>
            <person name="Kovar C."/>
            <person name="Lara F."/>
            <person name="Lee S."/>
            <person name="Mata R."/>
            <person name="Mathew T."/>
            <person name="Moen C."/>
            <person name="Morales K."/>
            <person name="Munidasa M."/>
            <person name="Nazareth L."/>
            <person name="Ngo R."/>
            <person name="Nguyen L."/>
            <person name="Okwuonu G."/>
            <person name="Ongeri F."/>
            <person name="Patil S."/>
            <person name="Petrosino J."/>
            <person name="Pham C."/>
            <person name="Pham P."/>
            <person name="Pu L.-L."/>
            <person name="Puazo M."/>
            <person name="Raj R."/>
            <person name="Reid J."/>
            <person name="Rouhana J."/>
            <person name="Saada N."/>
            <person name="Shang Y."/>
            <person name="Simmons D."/>
            <person name="Thornton R."/>
            <person name="Warren J."/>
            <person name="Weissenberger G."/>
            <person name="Zhang J."/>
            <person name="Zhang L."/>
            <person name="Zhou C."/>
            <person name="Zhu D."/>
            <person name="Muzny D."/>
            <person name="Worley K."/>
            <person name="Gibbs R."/>
        </authorList>
    </citation>
    <scope>NUCLEOTIDE SEQUENCE [LARGE SCALE GENOMIC DNA]</scope>
    <source>
        <strain evidence="8 9">ATCC 49957</strain>
    </source>
</reference>
<dbReference type="PRINTS" id="PR00735">
    <property type="entry name" value="GLHYDRLASE8"/>
</dbReference>
<dbReference type="InterPro" id="IPR008928">
    <property type="entry name" value="6-hairpin_glycosidase_sf"/>
</dbReference>
<keyword evidence="5" id="KW-0136">Cellulose degradation</keyword>
<dbReference type="SUPFAM" id="SSF48208">
    <property type="entry name" value="Six-hairpin glycosidases"/>
    <property type="match status" value="1"/>
</dbReference>
<accession>D5RTZ8</accession>
<evidence type="ECO:0000256" key="7">
    <source>
        <dbReference type="ARBA" id="ARBA00023326"/>
    </source>
</evidence>
<dbReference type="InterPro" id="IPR002037">
    <property type="entry name" value="Glyco_hydro_8"/>
</dbReference>
<dbReference type="EC" id="3.2.1.4" evidence="3"/>
<sequence>MRRLSRRLLLGSAVLVPARAPPGRAALAGANWGARSPGVPQPGAVPSPALLAEWARFRREFMLPEGRVVDTGNRHVSHSEGQGWAMFCAERAADRAGFALLWGWTRRVLARPRDRLLAWRYLPDQPADSVPDRNNATDGDLFAAAALLLAGHRWSEPAYAEAGAAMARDVLRLLLRQVAGQTVLLPALRGFESAERVVLNPSYYAFPILGVLARGVPDPAWLALAADGLAL</sequence>
<dbReference type="Proteomes" id="UP000005324">
    <property type="component" value="Unassembled WGS sequence"/>
</dbReference>
<evidence type="ECO:0000313" key="8">
    <source>
        <dbReference type="EMBL" id="EFH09220.1"/>
    </source>
</evidence>
<feature type="non-terminal residue" evidence="8">
    <location>
        <position position="231"/>
    </location>
</feature>
<organism evidence="8 9">
    <name type="scientific">Pseudoroseomonas cervicalis ATCC 49957</name>
    <dbReference type="NCBI Taxonomy" id="525371"/>
    <lineage>
        <taxon>Bacteria</taxon>
        <taxon>Pseudomonadati</taxon>
        <taxon>Pseudomonadota</taxon>
        <taxon>Alphaproteobacteria</taxon>
        <taxon>Acetobacterales</taxon>
        <taxon>Roseomonadaceae</taxon>
        <taxon>Roseomonas</taxon>
    </lineage>
</organism>
<evidence type="ECO:0000256" key="2">
    <source>
        <dbReference type="ARBA" id="ARBA00009209"/>
    </source>
</evidence>
<dbReference type="EMBL" id="ADVL01000885">
    <property type="protein sequence ID" value="EFH09220.1"/>
    <property type="molecule type" value="Genomic_DNA"/>
</dbReference>
<evidence type="ECO:0000256" key="6">
    <source>
        <dbReference type="ARBA" id="ARBA00023295"/>
    </source>
</evidence>
<dbReference type="GO" id="GO:0030245">
    <property type="term" value="P:cellulose catabolic process"/>
    <property type="evidence" value="ECO:0007669"/>
    <property type="project" value="UniProtKB-KW"/>
</dbReference>
<keyword evidence="7" id="KW-0119">Carbohydrate metabolism</keyword>
<comment type="caution">
    <text evidence="8">The sequence shown here is derived from an EMBL/GenBank/DDBJ whole genome shotgun (WGS) entry which is preliminary data.</text>
</comment>
<evidence type="ECO:0000256" key="1">
    <source>
        <dbReference type="ARBA" id="ARBA00000966"/>
    </source>
</evidence>
<evidence type="ECO:0000256" key="5">
    <source>
        <dbReference type="ARBA" id="ARBA00023001"/>
    </source>
</evidence>
<dbReference type="Pfam" id="PF01270">
    <property type="entry name" value="Glyco_hydro_8"/>
    <property type="match status" value="1"/>
</dbReference>
<comment type="similarity">
    <text evidence="2">Belongs to the glycosyl hydrolase 8 (cellulase D) family.</text>
</comment>
<proteinExistence type="inferred from homology"/>
<dbReference type="HOGENOM" id="CLU_1202122_0_0_5"/>
<keyword evidence="7" id="KW-0624">Polysaccharide degradation</keyword>
<dbReference type="AlphaFoldDB" id="D5RTZ8"/>